<sequence>MGRTYGASEISLEIRCTILTIHLFTQKTWNEISSCLHVHPHSARQICLKAKDRASNPEDFQDLYAVLKSLDHPGRPEVIPEGSKNSLALMRASQSGPDGYTKTFPQLAKELGIKAARSTIERVMHNHHDIYHFPPSQPKPPLNMYHKEARLNFAFWAVQIDPRCFAYSDETWVEIGHPHRPPNISHPCGSNAYDYRLHQFQPAGVRIMFWACMAYGYHGPCFVWETETEEEKEYYRKMLEFENRTKRQKQDQKRARVRMEGTEEFDILEKLNANIQQLDQIDPLPSGYPHQKHRPEWEFKELIRDHGDRSKGGIDWVCYRENVLWPLYYPFLQRVEQETGREMWAVEDNAPAHNTAQEVGWEERKANGIRSVDWPAQSPDLNKIEPLWDYLKDSLEEYRFKGQSQATKDEVKGALVLEWEKIPMDLINRHCLDLSNKLQLVIKNKGDNNFHG</sequence>
<evidence type="ECO:0000313" key="3">
    <source>
        <dbReference type="Proteomes" id="UP000276215"/>
    </source>
</evidence>
<proteinExistence type="predicted"/>
<evidence type="ECO:0000259" key="1">
    <source>
        <dbReference type="Pfam" id="PF13358"/>
    </source>
</evidence>
<protein>
    <recommendedName>
        <fullName evidence="1">Tc1-like transposase DDE domain-containing protein</fullName>
    </recommendedName>
</protein>
<dbReference type="InterPro" id="IPR038717">
    <property type="entry name" value="Tc1-like_DDE_dom"/>
</dbReference>
<evidence type="ECO:0000313" key="2">
    <source>
        <dbReference type="EMBL" id="RPB04166.1"/>
    </source>
</evidence>
<gene>
    <name evidence="2" type="ORF">L873DRAFT_1786422</name>
</gene>
<dbReference type="AlphaFoldDB" id="A0A3N4K0M9"/>
<dbReference type="OrthoDB" id="5410741at2759"/>
<reference evidence="2 3" key="1">
    <citation type="journal article" date="2018" name="Nat. Ecol. Evol.">
        <title>Pezizomycetes genomes reveal the molecular basis of ectomycorrhizal truffle lifestyle.</title>
        <authorList>
            <person name="Murat C."/>
            <person name="Payen T."/>
            <person name="Noel B."/>
            <person name="Kuo A."/>
            <person name="Morin E."/>
            <person name="Chen J."/>
            <person name="Kohler A."/>
            <person name="Krizsan K."/>
            <person name="Balestrini R."/>
            <person name="Da Silva C."/>
            <person name="Montanini B."/>
            <person name="Hainaut M."/>
            <person name="Levati E."/>
            <person name="Barry K.W."/>
            <person name="Belfiori B."/>
            <person name="Cichocki N."/>
            <person name="Clum A."/>
            <person name="Dockter R.B."/>
            <person name="Fauchery L."/>
            <person name="Guy J."/>
            <person name="Iotti M."/>
            <person name="Le Tacon F."/>
            <person name="Lindquist E.A."/>
            <person name="Lipzen A."/>
            <person name="Malagnac F."/>
            <person name="Mello A."/>
            <person name="Molinier V."/>
            <person name="Miyauchi S."/>
            <person name="Poulain J."/>
            <person name="Riccioni C."/>
            <person name="Rubini A."/>
            <person name="Sitrit Y."/>
            <person name="Splivallo R."/>
            <person name="Traeger S."/>
            <person name="Wang M."/>
            <person name="Zifcakova L."/>
            <person name="Wipf D."/>
            <person name="Zambonelli A."/>
            <person name="Paolocci F."/>
            <person name="Nowrousian M."/>
            <person name="Ottonello S."/>
            <person name="Baldrian P."/>
            <person name="Spatafora J.W."/>
            <person name="Henrissat B."/>
            <person name="Nagy L.G."/>
            <person name="Aury J.M."/>
            <person name="Wincker P."/>
            <person name="Grigoriev I.V."/>
            <person name="Bonfante P."/>
            <person name="Martin F.M."/>
        </authorList>
    </citation>
    <scope>NUCLEOTIDE SEQUENCE [LARGE SCALE GENOMIC DNA]</scope>
    <source>
        <strain evidence="2 3">120613-1</strain>
    </source>
</reference>
<keyword evidence="3" id="KW-1185">Reference proteome</keyword>
<dbReference type="Pfam" id="PF13358">
    <property type="entry name" value="DDE_3"/>
    <property type="match status" value="1"/>
</dbReference>
<feature type="domain" description="Tc1-like transposase DDE" evidence="1">
    <location>
        <begin position="330"/>
        <end position="403"/>
    </location>
</feature>
<dbReference type="EMBL" id="ML120359">
    <property type="protein sequence ID" value="RPB04166.1"/>
    <property type="molecule type" value="Genomic_DNA"/>
</dbReference>
<dbReference type="STRING" id="1336337.A0A3N4K0M9"/>
<organism evidence="2 3">
    <name type="scientific">Choiromyces venosus 120613-1</name>
    <dbReference type="NCBI Taxonomy" id="1336337"/>
    <lineage>
        <taxon>Eukaryota</taxon>
        <taxon>Fungi</taxon>
        <taxon>Dikarya</taxon>
        <taxon>Ascomycota</taxon>
        <taxon>Pezizomycotina</taxon>
        <taxon>Pezizomycetes</taxon>
        <taxon>Pezizales</taxon>
        <taxon>Tuberaceae</taxon>
        <taxon>Choiromyces</taxon>
    </lineage>
</organism>
<dbReference type="Gene3D" id="3.30.420.10">
    <property type="entry name" value="Ribonuclease H-like superfamily/Ribonuclease H"/>
    <property type="match status" value="2"/>
</dbReference>
<dbReference type="InterPro" id="IPR036397">
    <property type="entry name" value="RNaseH_sf"/>
</dbReference>
<accession>A0A3N4K0M9</accession>
<dbReference type="GO" id="GO:0003676">
    <property type="term" value="F:nucleic acid binding"/>
    <property type="evidence" value="ECO:0007669"/>
    <property type="project" value="InterPro"/>
</dbReference>
<dbReference type="Proteomes" id="UP000276215">
    <property type="component" value="Unassembled WGS sequence"/>
</dbReference>
<name>A0A3N4K0M9_9PEZI</name>